<reference evidence="11 12" key="1">
    <citation type="submission" date="2016-11" db="EMBL/GenBank/DDBJ databases">
        <authorList>
            <person name="Jaros S."/>
            <person name="Januszkiewicz K."/>
            <person name="Wedrychowicz H."/>
        </authorList>
    </citation>
    <scope>NUCLEOTIDE SEQUENCE [LARGE SCALE GENOMIC DNA]</scope>
    <source>
        <strain evidence="11 12">DSM 28715</strain>
    </source>
</reference>
<evidence type="ECO:0000256" key="1">
    <source>
        <dbReference type="ARBA" id="ARBA00005189"/>
    </source>
</evidence>
<accession>A0A1M5MAB2</accession>
<dbReference type="EC" id="2.3.2.30" evidence="7"/>
<evidence type="ECO:0000256" key="8">
    <source>
        <dbReference type="ARBA" id="ARBA00039866"/>
    </source>
</evidence>
<dbReference type="EMBL" id="FQXB01000001">
    <property type="protein sequence ID" value="SHG74232.1"/>
    <property type="molecule type" value="Genomic_DNA"/>
</dbReference>
<keyword evidence="2" id="KW-0444">Lipid biosynthesis</keyword>
<organism evidence="11 12">
    <name type="scientific">Cognatiyoonia sediminum</name>
    <dbReference type="NCBI Taxonomy" id="1508389"/>
    <lineage>
        <taxon>Bacteria</taxon>
        <taxon>Pseudomonadati</taxon>
        <taxon>Pseudomonadota</taxon>
        <taxon>Alphaproteobacteria</taxon>
        <taxon>Rhodobacterales</taxon>
        <taxon>Paracoccaceae</taxon>
        <taxon>Cognatiyoonia</taxon>
    </lineage>
</organism>
<evidence type="ECO:0000256" key="10">
    <source>
        <dbReference type="ARBA" id="ARBA00047785"/>
    </source>
</evidence>
<evidence type="ECO:0000256" key="4">
    <source>
        <dbReference type="ARBA" id="ARBA00023098"/>
    </source>
</evidence>
<comment type="catalytic activity">
    <reaction evidence="10">
        <text>a (3R)-hydroxyacyl-[ACP] + L-ornithine = a lyso-ornithine lipid + holo-[ACP] + H(+)</text>
        <dbReference type="Rhea" id="RHEA:20633"/>
        <dbReference type="Rhea" id="RHEA-COMP:9685"/>
        <dbReference type="Rhea" id="RHEA-COMP:9945"/>
        <dbReference type="ChEBI" id="CHEBI:15378"/>
        <dbReference type="ChEBI" id="CHEBI:46911"/>
        <dbReference type="ChEBI" id="CHEBI:64479"/>
        <dbReference type="ChEBI" id="CHEBI:78827"/>
        <dbReference type="ChEBI" id="CHEBI:138482"/>
        <dbReference type="EC" id="2.3.2.30"/>
    </reaction>
    <physiologicalReaction direction="left-to-right" evidence="10">
        <dbReference type="Rhea" id="RHEA:20634"/>
    </physiologicalReaction>
</comment>
<dbReference type="PANTHER" id="PTHR37323">
    <property type="entry name" value="GCN5-RELATED N-ACETYLTRANSFERASE"/>
    <property type="match status" value="1"/>
</dbReference>
<comment type="similarity">
    <text evidence="6">Belongs to the acetyltransferase family. OlsB subfamily.</text>
</comment>
<comment type="function">
    <text evidence="9">Catalyzes the first step in the biosynthesis of ornithine lipids, which are phosphorus-free membrane lipids. Catalyzes the 3-hydroxyacyl-acyl carrier protein-dependent acylation of ornithine to form lyso-ornithine lipid (LOL).</text>
</comment>
<dbReference type="Pfam" id="PF13444">
    <property type="entry name" value="Acetyltransf_5"/>
    <property type="match status" value="1"/>
</dbReference>
<dbReference type="GO" id="GO:0043810">
    <property type="term" value="F:ornithine-acyl [acyl carrier protein] N-acyltransferase activity"/>
    <property type="evidence" value="ECO:0007669"/>
    <property type="project" value="UniProtKB-EC"/>
</dbReference>
<keyword evidence="12" id="KW-1185">Reference proteome</keyword>
<evidence type="ECO:0000256" key="3">
    <source>
        <dbReference type="ARBA" id="ARBA00022679"/>
    </source>
</evidence>
<keyword evidence="4" id="KW-0443">Lipid metabolism</keyword>
<dbReference type="AlphaFoldDB" id="A0A1M5MAB2"/>
<evidence type="ECO:0000256" key="2">
    <source>
        <dbReference type="ARBA" id="ARBA00022516"/>
    </source>
</evidence>
<proteinExistence type="inferred from homology"/>
<sequence>MSDTPNFRAFFASNDAHLAAAQRLRHDVFVRELGALPTDASKEIDRFDEHADHLILVDESRCENDRVVGVYRLMDKRQAESAGGFSSANEYDLSPLVSSDRRILELGRSCVHPDYRGGMALMHLWQALAEHIRSNDFEVLFGVASFHGADANEHAESLTLLHQNHLAPMPMRPSSKDPAEFNRKSRDALDRRKAMANMPSLIKAYLRLGGTIGDGAFEDKAFNTTDVCMIVDVAEMDDRQRSLYAKAPR</sequence>
<dbReference type="Gene3D" id="3.40.630.30">
    <property type="match status" value="1"/>
</dbReference>
<dbReference type="SUPFAM" id="SSF55729">
    <property type="entry name" value="Acyl-CoA N-acyltransferases (Nat)"/>
    <property type="match status" value="1"/>
</dbReference>
<dbReference type="STRING" id="1508389.SAMN05444003_0725"/>
<dbReference type="GO" id="GO:0006629">
    <property type="term" value="P:lipid metabolic process"/>
    <property type="evidence" value="ECO:0007669"/>
    <property type="project" value="UniProtKB-KW"/>
</dbReference>
<evidence type="ECO:0000313" key="12">
    <source>
        <dbReference type="Proteomes" id="UP000184074"/>
    </source>
</evidence>
<dbReference type="InterPro" id="IPR016181">
    <property type="entry name" value="Acyl_CoA_acyltransferase"/>
</dbReference>
<name>A0A1M5MAB2_9RHOB</name>
<dbReference type="Proteomes" id="UP000184074">
    <property type="component" value="Unassembled WGS sequence"/>
</dbReference>
<keyword evidence="5 11" id="KW-0012">Acyltransferase</keyword>
<evidence type="ECO:0000256" key="9">
    <source>
        <dbReference type="ARBA" id="ARBA00045724"/>
    </source>
</evidence>
<dbReference type="InterPro" id="IPR052351">
    <property type="entry name" value="Ornithine_N-alpha-AT"/>
</dbReference>
<keyword evidence="3 11" id="KW-0808">Transferase</keyword>
<evidence type="ECO:0000256" key="5">
    <source>
        <dbReference type="ARBA" id="ARBA00023315"/>
    </source>
</evidence>
<dbReference type="RefSeq" id="WP_072900395.1">
    <property type="nucleotide sequence ID" value="NZ_FQXB01000001.1"/>
</dbReference>
<comment type="pathway">
    <text evidence="1">Lipid metabolism.</text>
</comment>
<evidence type="ECO:0000256" key="6">
    <source>
        <dbReference type="ARBA" id="ARBA00038095"/>
    </source>
</evidence>
<evidence type="ECO:0000313" key="11">
    <source>
        <dbReference type="EMBL" id="SHG74232.1"/>
    </source>
</evidence>
<protein>
    <recommendedName>
        <fullName evidence="8">L-ornithine N(alpha)-acyltransferase</fullName>
        <ecNumber evidence="7">2.3.2.30</ecNumber>
    </recommendedName>
</protein>
<evidence type="ECO:0000256" key="7">
    <source>
        <dbReference type="ARBA" id="ARBA00039058"/>
    </source>
</evidence>
<gene>
    <name evidence="11" type="ORF">SAMN05444003_0725</name>
</gene>
<dbReference type="PANTHER" id="PTHR37323:SF1">
    <property type="entry name" value="L-ORNITHINE N(ALPHA)-ACYLTRANSFERASE"/>
    <property type="match status" value="1"/>
</dbReference>